<dbReference type="PROSITE" id="PS50092">
    <property type="entry name" value="TSP1"/>
    <property type="match status" value="1"/>
</dbReference>
<dbReference type="Proteomes" id="UP000749559">
    <property type="component" value="Unassembled WGS sequence"/>
</dbReference>
<feature type="chain" id="PRO_5043691948" evidence="4">
    <location>
        <begin position="25"/>
        <end position="453"/>
    </location>
</feature>
<protein>
    <submittedName>
        <fullName evidence="5">Uncharacterized protein</fullName>
    </submittedName>
</protein>
<evidence type="ECO:0000313" key="6">
    <source>
        <dbReference type="Proteomes" id="UP000749559"/>
    </source>
</evidence>
<gene>
    <name evidence="5" type="ORF">OFUS_LOCUS7476</name>
</gene>
<feature type="non-terminal residue" evidence="5">
    <location>
        <position position="453"/>
    </location>
</feature>
<dbReference type="EMBL" id="CAIIXF020000004">
    <property type="protein sequence ID" value="CAH1780838.1"/>
    <property type="molecule type" value="Genomic_DNA"/>
</dbReference>
<reference evidence="5" key="1">
    <citation type="submission" date="2022-03" db="EMBL/GenBank/DDBJ databases">
        <authorList>
            <person name="Martin C."/>
        </authorList>
    </citation>
    <scope>NUCLEOTIDE SEQUENCE</scope>
</reference>
<proteinExistence type="predicted"/>
<evidence type="ECO:0000313" key="5">
    <source>
        <dbReference type="EMBL" id="CAH1780838.1"/>
    </source>
</evidence>
<accession>A0A8J1U9U5</accession>
<keyword evidence="6" id="KW-1185">Reference proteome</keyword>
<comment type="caution">
    <text evidence="5">The sequence shown here is derived from an EMBL/GenBank/DDBJ whole genome shotgun (WGS) entry which is preliminary data.</text>
</comment>
<dbReference type="PRINTS" id="PR01705">
    <property type="entry name" value="TSP1REPEAT"/>
</dbReference>
<feature type="signal peptide" evidence="4">
    <location>
        <begin position="1"/>
        <end position="24"/>
    </location>
</feature>
<name>A0A8J1U9U5_OWEFU</name>
<dbReference type="FunFam" id="2.20.100.10:FF:000007">
    <property type="entry name" value="Thrombospondin 1"/>
    <property type="match status" value="1"/>
</dbReference>
<evidence type="ECO:0000256" key="1">
    <source>
        <dbReference type="ARBA" id="ARBA00022737"/>
    </source>
</evidence>
<dbReference type="Pfam" id="PF00090">
    <property type="entry name" value="TSP_1"/>
    <property type="match status" value="1"/>
</dbReference>
<sequence length="453" mass="49733">QLGQTRGKMLKCVIAACLVGVVVSHSWLTCTDYLEENGEYWDNKLCRAWPRHANRFAHRDGLFGLDTGYNINNPPMSAPCRTARDDSSYDSAHPMAVYYPGQRIVVTHPTKNHVADVRCTNKYIPDHGNFVYAGPKDSKTDVPFNVFQQNMVVDLGTAPYGYDVSDQVTMTYPKPGFQNAPKFCENPDKALATFAFNLPANFETGRYTFVWAWYFNGPTDLYTGCWEADIVASKTERDAILKQRAQTTASPVNVAGQVVRPSPGPSQPPTEATRQTQRPSVGPTGGASVNGGWSSWSTWSTCSVSCGNGIQTRIRHCDSPFPQNGGAYCRGNNNERRACAAAPCQSGSWEDLKVSFTSQWNTGANGEIKLPPNRNAGSLFITLQFPCVPSSFNVWHADDVTPVADRGTGKFTLRQSGWQIQKADIGFTVQYAADSNCNRREAGHIAVNVVNGN</sequence>
<dbReference type="InterPro" id="IPR036383">
    <property type="entry name" value="TSP1_rpt_sf"/>
</dbReference>
<dbReference type="AlphaFoldDB" id="A0A8J1U9U5"/>
<evidence type="ECO:0000256" key="3">
    <source>
        <dbReference type="SAM" id="MobiDB-lite"/>
    </source>
</evidence>
<feature type="compositionally biased region" description="Polar residues" evidence="3">
    <location>
        <begin position="269"/>
        <end position="279"/>
    </location>
</feature>
<feature type="region of interest" description="Disordered" evidence="3">
    <location>
        <begin position="244"/>
        <end position="288"/>
    </location>
</feature>
<evidence type="ECO:0000256" key="4">
    <source>
        <dbReference type="SAM" id="SignalP"/>
    </source>
</evidence>
<keyword evidence="2" id="KW-1015">Disulfide bond</keyword>
<keyword evidence="1" id="KW-0677">Repeat</keyword>
<dbReference type="PANTHER" id="PTHR35559">
    <property type="entry name" value="CHITIN-BINDING TYPE-4 DOMAIN-CONTAINING PROTEIN"/>
    <property type="match status" value="1"/>
</dbReference>
<dbReference type="Gene3D" id="2.70.50.70">
    <property type="match status" value="1"/>
</dbReference>
<dbReference type="InterPro" id="IPR000884">
    <property type="entry name" value="TSP1_rpt"/>
</dbReference>
<dbReference type="PANTHER" id="PTHR35559:SF1">
    <property type="entry name" value="CHITIN-BINDING TYPE-4 DOMAIN-CONTAINING PROTEIN"/>
    <property type="match status" value="1"/>
</dbReference>
<dbReference type="Gene3D" id="2.20.100.10">
    <property type="entry name" value="Thrombospondin type-1 (TSP1) repeat"/>
    <property type="match status" value="1"/>
</dbReference>
<keyword evidence="4" id="KW-0732">Signal</keyword>
<dbReference type="SMART" id="SM00209">
    <property type="entry name" value="TSP1"/>
    <property type="match status" value="1"/>
</dbReference>
<dbReference type="SUPFAM" id="SSF82895">
    <property type="entry name" value="TSP-1 type 1 repeat"/>
    <property type="match status" value="1"/>
</dbReference>
<evidence type="ECO:0000256" key="2">
    <source>
        <dbReference type="ARBA" id="ARBA00023157"/>
    </source>
</evidence>
<organism evidence="5 6">
    <name type="scientific">Owenia fusiformis</name>
    <name type="common">Polychaete worm</name>
    <dbReference type="NCBI Taxonomy" id="6347"/>
    <lineage>
        <taxon>Eukaryota</taxon>
        <taxon>Metazoa</taxon>
        <taxon>Spiralia</taxon>
        <taxon>Lophotrochozoa</taxon>
        <taxon>Annelida</taxon>
        <taxon>Polychaeta</taxon>
        <taxon>Sedentaria</taxon>
        <taxon>Canalipalpata</taxon>
        <taxon>Sabellida</taxon>
        <taxon>Oweniida</taxon>
        <taxon>Oweniidae</taxon>
        <taxon>Owenia</taxon>
    </lineage>
</organism>
<dbReference type="OrthoDB" id="6273859at2759"/>